<dbReference type="Proteomes" id="UP001465717">
    <property type="component" value="Unassembled WGS sequence"/>
</dbReference>
<evidence type="ECO:0000256" key="6">
    <source>
        <dbReference type="ARBA" id="ARBA00023136"/>
    </source>
</evidence>
<keyword evidence="14" id="KW-1185">Reference proteome</keyword>
<feature type="signal peptide" evidence="10">
    <location>
        <begin position="1"/>
        <end position="21"/>
    </location>
</feature>
<dbReference type="InterPro" id="IPR036942">
    <property type="entry name" value="Beta-barrel_TonB_sf"/>
</dbReference>
<keyword evidence="3 8" id="KW-1134">Transmembrane beta strand</keyword>
<sequence length="1063" mass="116208">MEKRLMTVVAGLALSTSMAFAQSQISGKVTASEDGSPVIGASIKVVGTNTGTVTDVDGNFSLNAPAGAKLEITYIGMQSKSVKAGKNMKIVLDADDHALDDVVVVAYGTSTKGSFTGSAGVMKSDKLELRQVSDVSNALAGAVAGVQIQSSNGQPGTSATVRVRGVGSINAGADPLYVVDGVPFDGDLSSINTADIESLTVLKDAASTALYGARGANGIIMVTTKKGKAGKATVTLDAKWGSNSRAIKNYDVIRSAQEYLETEYSAMYNAATSDLGYNPTKAWQWVNKYITTNTNGGSGYQVYTVPEGEYLFGTNGKLNPNATLGYTDKATNRYYTPDNWEDEMFKPTLRQEYNATISGASDRNSFYASAGYLDDGGLVSGSGFKRTSLRLKDDYKVNKWMTVGANISYTYSESFYPDDQTSSASSGNAFALANTMAPIYPFYVRDAEGNILMNNGRKTYDYGTANDGTRDRSFMSISNPGGQLKYDKRQFIADIMSNNWYINLTPIEGLSLKAQWALNIDNTNFNSLQNAYMGQFASLQGGASQAHTRVYGFDQQYIANYTHTFAAKHNIDITLGYDGYSYSYKYLNANADHLYNPESFYVSNAVANYGIGGFLDKYATAGFFGRANYSYKDKYIANVAVRRDGSSRFSKDNRWGTFFSGSLAWVLTKEDFMKNVTWLDLLKFKASVGQQGNDNIGNYYAYLDQYTMTGDSSGFSDGTLSYKGNPDLTWETQTAFNVGFDFGMFKNKLNGSIEYFSRKSSDMLYYKPVAGSLGYSQLPMNIGSMTNSGLEIDLNYNILNTKNVAWDVNANGTFIKNKINKLHPDLGGKLIKSARIYEEGESMYRMLLPEWAGVDPENGDALWYYNKKDENGNVTREKTNDYTIASQTENRIATDDLLPTVYGGFGTTFKAYGFDLSIQASYQLGGQIFDSGYANIMHGGNNTTAGQNWHVDIRKAWTPENKNTDVPRLNSISKNANYASYTSTRFLTSSDYLSLNNVTIGYTLPSQLVRSLGLSKIRVYFSGDNLALLTARKGLDPRQSYISADVSTYTAIRTLSGGISVAF</sequence>
<dbReference type="Pfam" id="PF13715">
    <property type="entry name" value="CarbopepD_reg_2"/>
    <property type="match status" value="1"/>
</dbReference>
<evidence type="ECO:0000259" key="11">
    <source>
        <dbReference type="Pfam" id="PF00593"/>
    </source>
</evidence>
<dbReference type="InterPro" id="IPR037066">
    <property type="entry name" value="Plug_dom_sf"/>
</dbReference>
<dbReference type="PROSITE" id="PS52016">
    <property type="entry name" value="TONB_DEPENDENT_REC_3"/>
    <property type="match status" value="1"/>
</dbReference>
<dbReference type="EMBL" id="JBBNGE010000001">
    <property type="protein sequence ID" value="MEQ2506733.1"/>
    <property type="molecule type" value="Genomic_DNA"/>
</dbReference>
<evidence type="ECO:0000256" key="9">
    <source>
        <dbReference type="RuleBase" id="RU003357"/>
    </source>
</evidence>
<evidence type="ECO:0000256" key="2">
    <source>
        <dbReference type="ARBA" id="ARBA00022448"/>
    </source>
</evidence>
<dbReference type="SUPFAM" id="SSF49464">
    <property type="entry name" value="Carboxypeptidase regulatory domain-like"/>
    <property type="match status" value="1"/>
</dbReference>
<dbReference type="InterPro" id="IPR023996">
    <property type="entry name" value="TonB-dep_OMP_SusC/RagA"/>
</dbReference>
<dbReference type="SUPFAM" id="SSF56935">
    <property type="entry name" value="Porins"/>
    <property type="match status" value="1"/>
</dbReference>
<keyword evidence="6 8" id="KW-0472">Membrane</keyword>
<evidence type="ECO:0000256" key="10">
    <source>
        <dbReference type="SAM" id="SignalP"/>
    </source>
</evidence>
<keyword evidence="4 8" id="KW-0812">Transmembrane</keyword>
<evidence type="ECO:0000256" key="3">
    <source>
        <dbReference type="ARBA" id="ARBA00022452"/>
    </source>
</evidence>
<feature type="domain" description="TonB-dependent receptor plug" evidence="12">
    <location>
        <begin position="115"/>
        <end position="219"/>
    </location>
</feature>
<comment type="subcellular location">
    <subcellularLocation>
        <location evidence="1 8">Cell outer membrane</location>
        <topology evidence="1 8">Multi-pass membrane protein</topology>
    </subcellularLocation>
</comment>
<evidence type="ECO:0000256" key="7">
    <source>
        <dbReference type="ARBA" id="ARBA00023237"/>
    </source>
</evidence>
<keyword evidence="2 8" id="KW-0813">Transport</keyword>
<dbReference type="Gene3D" id="2.60.40.1120">
    <property type="entry name" value="Carboxypeptidase-like, regulatory domain"/>
    <property type="match status" value="1"/>
</dbReference>
<reference evidence="13 14" key="1">
    <citation type="submission" date="2024-04" db="EMBL/GenBank/DDBJ databases">
        <title>Human intestinal bacterial collection.</title>
        <authorList>
            <person name="Pauvert C."/>
            <person name="Hitch T.C.A."/>
            <person name="Clavel T."/>
        </authorList>
    </citation>
    <scope>NUCLEOTIDE SEQUENCE [LARGE SCALE GENOMIC DNA]</scope>
    <source>
        <strain evidence="13 14">CLA-AA-H174</strain>
    </source>
</reference>
<dbReference type="Gene3D" id="2.40.170.20">
    <property type="entry name" value="TonB-dependent receptor, beta-barrel domain"/>
    <property type="match status" value="1"/>
</dbReference>
<accession>A0ABV1FUI2</accession>
<dbReference type="NCBIfam" id="TIGR04057">
    <property type="entry name" value="SusC_RagA_signa"/>
    <property type="match status" value="1"/>
</dbReference>
<gene>
    <name evidence="13" type="ORF">AAAT87_00345</name>
</gene>
<dbReference type="InterPro" id="IPR023997">
    <property type="entry name" value="TonB-dep_OMP_SusC/RagA_CS"/>
</dbReference>
<proteinExistence type="inferred from homology"/>
<dbReference type="Pfam" id="PF07715">
    <property type="entry name" value="Plug"/>
    <property type="match status" value="1"/>
</dbReference>
<evidence type="ECO:0000259" key="12">
    <source>
        <dbReference type="Pfam" id="PF07715"/>
    </source>
</evidence>
<name>A0ABV1FUI2_9BACT</name>
<evidence type="ECO:0000313" key="14">
    <source>
        <dbReference type="Proteomes" id="UP001465717"/>
    </source>
</evidence>
<keyword evidence="13" id="KW-0675">Receptor</keyword>
<keyword evidence="7 8" id="KW-0998">Cell outer membrane</keyword>
<comment type="caution">
    <text evidence="13">The sequence shown here is derived from an EMBL/GenBank/DDBJ whole genome shotgun (WGS) entry which is preliminary data.</text>
</comment>
<evidence type="ECO:0000256" key="8">
    <source>
        <dbReference type="PROSITE-ProRule" id="PRU01360"/>
    </source>
</evidence>
<protein>
    <submittedName>
        <fullName evidence="13">TonB-dependent receptor</fullName>
    </submittedName>
</protein>
<comment type="similarity">
    <text evidence="8 9">Belongs to the TonB-dependent receptor family.</text>
</comment>
<dbReference type="InterPro" id="IPR039426">
    <property type="entry name" value="TonB-dep_rcpt-like"/>
</dbReference>
<dbReference type="InterPro" id="IPR000531">
    <property type="entry name" value="Beta-barrel_TonB"/>
</dbReference>
<evidence type="ECO:0000256" key="5">
    <source>
        <dbReference type="ARBA" id="ARBA00023077"/>
    </source>
</evidence>
<evidence type="ECO:0000313" key="13">
    <source>
        <dbReference type="EMBL" id="MEQ2506733.1"/>
    </source>
</evidence>
<organism evidence="13 14">
    <name type="scientific">Segatella sinensis</name>
    <dbReference type="NCBI Taxonomy" id="3085167"/>
    <lineage>
        <taxon>Bacteria</taxon>
        <taxon>Pseudomonadati</taxon>
        <taxon>Bacteroidota</taxon>
        <taxon>Bacteroidia</taxon>
        <taxon>Bacteroidales</taxon>
        <taxon>Prevotellaceae</taxon>
        <taxon>Segatella</taxon>
    </lineage>
</organism>
<dbReference type="Pfam" id="PF00593">
    <property type="entry name" value="TonB_dep_Rec_b-barrel"/>
    <property type="match status" value="1"/>
</dbReference>
<dbReference type="Gene3D" id="2.170.130.10">
    <property type="entry name" value="TonB-dependent receptor, plug domain"/>
    <property type="match status" value="1"/>
</dbReference>
<dbReference type="NCBIfam" id="TIGR04056">
    <property type="entry name" value="OMP_RagA_SusC"/>
    <property type="match status" value="1"/>
</dbReference>
<dbReference type="RefSeq" id="WP_349225307.1">
    <property type="nucleotide sequence ID" value="NZ_JBBNFG020000001.1"/>
</dbReference>
<feature type="chain" id="PRO_5046474737" evidence="10">
    <location>
        <begin position="22"/>
        <end position="1063"/>
    </location>
</feature>
<dbReference type="InterPro" id="IPR008969">
    <property type="entry name" value="CarboxyPept-like_regulatory"/>
</dbReference>
<feature type="domain" description="TonB-dependent receptor-like beta-barrel" evidence="11">
    <location>
        <begin position="455"/>
        <end position="820"/>
    </location>
</feature>
<evidence type="ECO:0000256" key="1">
    <source>
        <dbReference type="ARBA" id="ARBA00004571"/>
    </source>
</evidence>
<keyword evidence="10" id="KW-0732">Signal</keyword>
<dbReference type="InterPro" id="IPR012910">
    <property type="entry name" value="Plug_dom"/>
</dbReference>
<keyword evidence="5 9" id="KW-0798">TonB box</keyword>
<evidence type="ECO:0000256" key="4">
    <source>
        <dbReference type="ARBA" id="ARBA00022692"/>
    </source>
</evidence>